<comment type="caution">
    <text evidence="1">The sequence shown here is derived from an EMBL/GenBank/DDBJ whole genome shotgun (WGS) entry which is preliminary data.</text>
</comment>
<proteinExistence type="predicted"/>
<dbReference type="EMBL" id="JBJQND010000003">
    <property type="protein sequence ID" value="KAL3882904.1"/>
    <property type="molecule type" value="Genomic_DNA"/>
</dbReference>
<dbReference type="Gene3D" id="1.20.1270.60">
    <property type="entry name" value="Arfaptin homology (AH) domain/BAR domain"/>
    <property type="match status" value="1"/>
</dbReference>
<dbReference type="Gene3D" id="2.30.30.40">
    <property type="entry name" value="SH3 Domains"/>
    <property type="match status" value="1"/>
</dbReference>
<accession>A0ABD3X9G0</accession>
<dbReference type="AlphaFoldDB" id="A0ABD3X9G0"/>
<keyword evidence="2" id="KW-1185">Reference proteome</keyword>
<protein>
    <submittedName>
        <fullName evidence="1">Uncharacterized protein</fullName>
    </submittedName>
</protein>
<name>A0ABD3X9G0_SINWO</name>
<dbReference type="Proteomes" id="UP001634394">
    <property type="component" value="Unassembled WGS sequence"/>
</dbReference>
<evidence type="ECO:0000313" key="1">
    <source>
        <dbReference type="EMBL" id="KAL3882904.1"/>
    </source>
</evidence>
<evidence type="ECO:0000313" key="2">
    <source>
        <dbReference type="Proteomes" id="UP001634394"/>
    </source>
</evidence>
<dbReference type="InterPro" id="IPR036028">
    <property type="entry name" value="SH3-like_dom_sf"/>
</dbReference>
<dbReference type="SUPFAM" id="SSF50044">
    <property type="entry name" value="SH3-domain"/>
    <property type="match status" value="1"/>
</dbReference>
<sequence>MASNSGTQTSVRNIQGNSKTEIADEYVEGNHGTGISVEYIKGYSGPWISDESGKGAYIMQKSGFRFFQGIRSITMLIDLMEEYSECGERTARALQEYSHDWTKKLTDLSYSGNGGVWNGSIYSSIAKVLMEPMEDAKIYNLVKTKGFDNDGPVTFLRSWKTRMEGSQIPKETVKLYTTAWKKQISSVLEIQKAMEYYHWRKYKLETGLRLLQADPPILPFRAEENLRKSILRYLDKCQNTQEQYKTLLIMEKAGRGQRMADIRTAKLKFGRFEKKRMMNTEVGIEKFLNVLEKLDTERANHQGLLQDIHAILDKMDIEIDVRNLLIQKTNQHEYPVFVEFDEKTLYQKHEIKKWLKSEKLRALTDVVIKRKRNKQCNDPTVVIADESDPSLVKEIILYDDTSDDVKEGTYFDQIVDEYENEESETEIFEIDEKGREIKLKQIPKPMTVNVRAHGNHKKPIKGTVINVKAAPTTGYFSQHNATESINENGMWAIPTRIRTIDIDVERDTSSVPSKLTRKEMQLVKKTRKDTDTEVRNVAEVTTLSNVKVIATEDYIARNKDELTLKAGKKIKQKVPANSDGMAYGWTRKWKLRRKIYGYYPASLVELRPKKQKTGIRRILSKERDIRKFES</sequence>
<reference evidence="1 2" key="1">
    <citation type="submission" date="2024-11" db="EMBL/GenBank/DDBJ databases">
        <title>Chromosome-level genome assembly of the freshwater bivalve Anodonta woodiana.</title>
        <authorList>
            <person name="Chen X."/>
        </authorList>
    </citation>
    <scope>NUCLEOTIDE SEQUENCE [LARGE SCALE GENOMIC DNA]</scope>
    <source>
        <strain evidence="1">MN2024</strain>
        <tissue evidence="1">Gills</tissue>
    </source>
</reference>
<organism evidence="1 2">
    <name type="scientific">Sinanodonta woodiana</name>
    <name type="common">Chinese pond mussel</name>
    <name type="synonym">Anodonta woodiana</name>
    <dbReference type="NCBI Taxonomy" id="1069815"/>
    <lineage>
        <taxon>Eukaryota</taxon>
        <taxon>Metazoa</taxon>
        <taxon>Spiralia</taxon>
        <taxon>Lophotrochozoa</taxon>
        <taxon>Mollusca</taxon>
        <taxon>Bivalvia</taxon>
        <taxon>Autobranchia</taxon>
        <taxon>Heteroconchia</taxon>
        <taxon>Palaeoheterodonta</taxon>
        <taxon>Unionida</taxon>
        <taxon>Unionoidea</taxon>
        <taxon>Unionidae</taxon>
        <taxon>Unioninae</taxon>
        <taxon>Sinanodonta</taxon>
    </lineage>
</organism>
<dbReference type="InterPro" id="IPR027267">
    <property type="entry name" value="AH/BAR_dom_sf"/>
</dbReference>
<gene>
    <name evidence="1" type="ORF">ACJMK2_029206</name>
</gene>